<dbReference type="Gene3D" id="1.10.760.10">
    <property type="entry name" value="Cytochrome c-like domain"/>
    <property type="match status" value="1"/>
</dbReference>
<keyword evidence="7" id="KW-0732">Signal</keyword>
<keyword evidence="10" id="KW-1185">Reference proteome</keyword>
<proteinExistence type="predicted"/>
<dbReference type="EMBL" id="SHKM01000003">
    <property type="protein sequence ID" value="RZT75806.1"/>
    <property type="molecule type" value="Genomic_DNA"/>
</dbReference>
<protein>
    <submittedName>
        <fullName evidence="9">Cytochrome c553</fullName>
    </submittedName>
</protein>
<dbReference type="PANTHER" id="PTHR33751:SF9">
    <property type="entry name" value="CYTOCHROME C4"/>
    <property type="match status" value="1"/>
</dbReference>
<sequence length="111" mass="11703">MPFARHLMSRLSLLAVLAAGLGSTAAFAADPNLARNLAATCANCHGTDGHAQPGAMDVLAGQDKGMLLQKLNGFRDGSRPATIMHQIAKGYTPEQLDLITTYLAAQKREGK</sequence>
<dbReference type="Proteomes" id="UP000292136">
    <property type="component" value="Unassembled WGS sequence"/>
</dbReference>
<evidence type="ECO:0000256" key="5">
    <source>
        <dbReference type="ARBA" id="ARBA00023004"/>
    </source>
</evidence>
<evidence type="ECO:0000313" key="9">
    <source>
        <dbReference type="EMBL" id="RZT75806.1"/>
    </source>
</evidence>
<evidence type="ECO:0000313" key="10">
    <source>
        <dbReference type="Proteomes" id="UP000292136"/>
    </source>
</evidence>
<keyword evidence="2 6" id="KW-0349">Heme</keyword>
<comment type="caution">
    <text evidence="9">The sequence shown here is derived from an EMBL/GenBank/DDBJ whole genome shotgun (WGS) entry which is preliminary data.</text>
</comment>
<feature type="chain" id="PRO_5047349764" evidence="7">
    <location>
        <begin position="29"/>
        <end position="111"/>
    </location>
</feature>
<evidence type="ECO:0000256" key="3">
    <source>
        <dbReference type="ARBA" id="ARBA00022723"/>
    </source>
</evidence>
<dbReference type="PANTHER" id="PTHR33751">
    <property type="entry name" value="CBB3-TYPE CYTOCHROME C OXIDASE SUBUNIT FIXP"/>
    <property type="match status" value="1"/>
</dbReference>
<dbReference type="RefSeq" id="WP_207222278.1">
    <property type="nucleotide sequence ID" value="NZ_SHKM01000003.1"/>
</dbReference>
<organism evidence="9 10">
    <name type="scientific">Azospira oryzae</name>
    <dbReference type="NCBI Taxonomy" id="146939"/>
    <lineage>
        <taxon>Bacteria</taxon>
        <taxon>Pseudomonadati</taxon>
        <taxon>Pseudomonadota</taxon>
        <taxon>Betaproteobacteria</taxon>
        <taxon>Rhodocyclales</taxon>
        <taxon>Rhodocyclaceae</taxon>
        <taxon>Azospira</taxon>
    </lineage>
</organism>
<keyword evidence="3 6" id="KW-0479">Metal-binding</keyword>
<evidence type="ECO:0000256" key="4">
    <source>
        <dbReference type="ARBA" id="ARBA00022982"/>
    </source>
</evidence>
<reference evidence="9 10" key="1">
    <citation type="submission" date="2019-02" db="EMBL/GenBank/DDBJ databases">
        <title>Genomic Encyclopedia of Type Strains, Phase IV (KMG-IV): sequencing the most valuable type-strain genomes for metagenomic binning, comparative biology and taxonomic classification.</title>
        <authorList>
            <person name="Goeker M."/>
        </authorList>
    </citation>
    <scope>NUCLEOTIDE SEQUENCE [LARGE SCALE GENOMIC DNA]</scope>
    <source>
        <strain evidence="9 10">DSM 21223</strain>
    </source>
</reference>
<dbReference type="SUPFAM" id="SSF46626">
    <property type="entry name" value="Cytochrome c"/>
    <property type="match status" value="1"/>
</dbReference>
<evidence type="ECO:0000256" key="1">
    <source>
        <dbReference type="ARBA" id="ARBA00022448"/>
    </source>
</evidence>
<evidence type="ECO:0000256" key="6">
    <source>
        <dbReference type="PROSITE-ProRule" id="PRU00433"/>
    </source>
</evidence>
<keyword evidence="1" id="KW-0813">Transport</keyword>
<dbReference type="InterPro" id="IPR036909">
    <property type="entry name" value="Cyt_c-like_dom_sf"/>
</dbReference>
<keyword evidence="4" id="KW-0249">Electron transport</keyword>
<dbReference type="InterPro" id="IPR009056">
    <property type="entry name" value="Cyt_c-like_dom"/>
</dbReference>
<dbReference type="InterPro" id="IPR050597">
    <property type="entry name" value="Cytochrome_c_Oxidase_Subunit"/>
</dbReference>
<accession>A0ABY0IKU4</accession>
<evidence type="ECO:0000256" key="2">
    <source>
        <dbReference type="ARBA" id="ARBA00022617"/>
    </source>
</evidence>
<evidence type="ECO:0000256" key="7">
    <source>
        <dbReference type="SAM" id="SignalP"/>
    </source>
</evidence>
<feature type="domain" description="Cytochrome c" evidence="8">
    <location>
        <begin position="18"/>
        <end position="107"/>
    </location>
</feature>
<evidence type="ECO:0000259" key="8">
    <source>
        <dbReference type="PROSITE" id="PS51007"/>
    </source>
</evidence>
<gene>
    <name evidence="9" type="ORF">EV678_2993</name>
</gene>
<name>A0ABY0IKU4_9RHOO</name>
<dbReference type="PROSITE" id="PS51007">
    <property type="entry name" value="CYTC"/>
    <property type="match status" value="1"/>
</dbReference>
<keyword evidence="5 6" id="KW-0408">Iron</keyword>
<feature type="signal peptide" evidence="7">
    <location>
        <begin position="1"/>
        <end position="28"/>
    </location>
</feature>